<dbReference type="Proteomes" id="UP000533469">
    <property type="component" value="Unassembled WGS sequence"/>
</dbReference>
<comment type="subcellular location">
    <subcellularLocation>
        <location evidence="1">Cell membrane</location>
    </subcellularLocation>
</comment>
<dbReference type="Gene3D" id="2.40.50.100">
    <property type="match status" value="1"/>
</dbReference>
<keyword evidence="9" id="KW-1133">Transmembrane helix</keyword>
<evidence type="ECO:0000259" key="11">
    <source>
        <dbReference type="Pfam" id="PF25917"/>
    </source>
</evidence>
<keyword evidence="15" id="KW-1185">Reference proteome</keyword>
<protein>
    <submittedName>
        <fullName evidence="14">Multidrug efflux system membrane fusion protein</fullName>
    </submittedName>
</protein>
<evidence type="ECO:0000313" key="14">
    <source>
        <dbReference type="EMBL" id="MBB3771714.1"/>
    </source>
</evidence>
<dbReference type="InterPro" id="IPR006143">
    <property type="entry name" value="RND_pump_MFP"/>
</dbReference>
<proteinExistence type="inferred from homology"/>
<feature type="domain" description="Multidrug resistance protein MdtA-like alpha-helical hairpin" evidence="10">
    <location>
        <begin position="113"/>
        <end position="182"/>
    </location>
</feature>
<dbReference type="Gene3D" id="2.40.30.170">
    <property type="match status" value="1"/>
</dbReference>
<dbReference type="InterPro" id="IPR058627">
    <property type="entry name" value="MdtA-like_C"/>
</dbReference>
<sequence length="400" mass="42109">MPQNPPRRLARTALLAGVALAVFGVGYGLLRLEDRPPPPPPPVVAVPAQVARATRQDVPVYLVGIGTVEPYNTVTIRSRVDGELQQVLYKEGQDIRQGDVIAVIDPRTYEAALEETKARLAQDEAALANAELIYQRDFKLGKDAFASQQAVDNEQSAVAQLQAQIAQDKAAIDSAQTELSYTRITSPIDGRAGIRLVDQGNIVHTTDTNGLVVINQIHPISVISTLPQADVAAIRDALGRGPVEAQAVSRDDGTVLDTGVVEIIDNKIDPQSGTLQVKSNFPNQQDTLWPGLFVDLKLRVGTLPAAVTVPADAIQRGTDGTFVYTVEAGSKVALAPVETGQIANNIAVVTKGLEPGRTVVTRGQYRLAPGTLVTPTEAPSTTAPAPVPGAAPASTTATGG</sequence>
<keyword evidence="7" id="KW-0175">Coiled coil</keyword>
<dbReference type="EMBL" id="JACICD010000004">
    <property type="protein sequence ID" value="MBB3771714.1"/>
    <property type="molecule type" value="Genomic_DNA"/>
</dbReference>
<dbReference type="InterPro" id="IPR058624">
    <property type="entry name" value="MdtA-like_HH"/>
</dbReference>
<name>A0A839ZAF9_9HYPH</name>
<reference evidence="14 15" key="1">
    <citation type="submission" date="2020-08" db="EMBL/GenBank/DDBJ databases">
        <title>Genomic Encyclopedia of Type Strains, Phase IV (KMG-IV): sequencing the most valuable type-strain genomes for metagenomic binning, comparative biology and taxonomic classification.</title>
        <authorList>
            <person name="Goeker M."/>
        </authorList>
    </citation>
    <scope>NUCLEOTIDE SEQUENCE [LARGE SCALE GENOMIC DNA]</scope>
    <source>
        <strain evidence="14 15">DSM 5895</strain>
    </source>
</reference>
<feature type="compositionally biased region" description="Low complexity" evidence="8">
    <location>
        <begin position="373"/>
        <end position="400"/>
    </location>
</feature>
<evidence type="ECO:0000256" key="2">
    <source>
        <dbReference type="ARBA" id="ARBA00009477"/>
    </source>
</evidence>
<accession>A0A839ZAF9</accession>
<comment type="caution">
    <text evidence="14">The sequence shown here is derived from an EMBL/GenBank/DDBJ whole genome shotgun (WGS) entry which is preliminary data.</text>
</comment>
<dbReference type="GO" id="GO:0015562">
    <property type="term" value="F:efflux transmembrane transporter activity"/>
    <property type="evidence" value="ECO:0007669"/>
    <property type="project" value="TreeGrafter"/>
</dbReference>
<dbReference type="Pfam" id="PF25944">
    <property type="entry name" value="Beta-barrel_RND"/>
    <property type="match status" value="1"/>
</dbReference>
<feature type="transmembrane region" description="Helical" evidence="9">
    <location>
        <begin position="12"/>
        <end position="30"/>
    </location>
</feature>
<dbReference type="Gene3D" id="2.40.420.20">
    <property type="match status" value="1"/>
</dbReference>
<evidence type="ECO:0000256" key="4">
    <source>
        <dbReference type="ARBA" id="ARBA00022475"/>
    </source>
</evidence>
<dbReference type="SUPFAM" id="SSF111369">
    <property type="entry name" value="HlyD-like secretion proteins"/>
    <property type="match status" value="1"/>
</dbReference>
<evidence type="ECO:0000259" key="13">
    <source>
        <dbReference type="Pfam" id="PF25967"/>
    </source>
</evidence>
<evidence type="ECO:0000256" key="9">
    <source>
        <dbReference type="SAM" id="Phobius"/>
    </source>
</evidence>
<feature type="domain" description="Multidrug resistance protein MdtA-like barrel-sandwich hybrid" evidence="11">
    <location>
        <begin position="72"/>
        <end position="214"/>
    </location>
</feature>
<evidence type="ECO:0000256" key="8">
    <source>
        <dbReference type="SAM" id="MobiDB-lite"/>
    </source>
</evidence>
<keyword evidence="3" id="KW-0813">Transport</keyword>
<dbReference type="Pfam" id="PF25967">
    <property type="entry name" value="RND-MFP_C"/>
    <property type="match status" value="1"/>
</dbReference>
<feature type="coiled-coil region" evidence="7">
    <location>
        <begin position="113"/>
        <end position="178"/>
    </location>
</feature>
<dbReference type="AlphaFoldDB" id="A0A839ZAF9"/>
<dbReference type="PANTHER" id="PTHR30469:SF36">
    <property type="entry name" value="BLL3903 PROTEIN"/>
    <property type="match status" value="1"/>
</dbReference>
<evidence type="ECO:0000256" key="5">
    <source>
        <dbReference type="ARBA" id="ARBA00022519"/>
    </source>
</evidence>
<keyword evidence="4" id="KW-1003">Cell membrane</keyword>
<comment type="similarity">
    <text evidence="2">Belongs to the membrane fusion protein (MFP) (TC 8.A.1) family.</text>
</comment>
<feature type="domain" description="Multidrug resistance protein MdtA-like C-terminal permuted SH3" evidence="13">
    <location>
        <begin position="306"/>
        <end position="363"/>
    </location>
</feature>
<keyword evidence="6 9" id="KW-0472">Membrane</keyword>
<keyword evidence="5" id="KW-0997">Cell inner membrane</keyword>
<dbReference type="NCBIfam" id="TIGR01730">
    <property type="entry name" value="RND_mfp"/>
    <property type="match status" value="1"/>
</dbReference>
<dbReference type="PANTHER" id="PTHR30469">
    <property type="entry name" value="MULTIDRUG RESISTANCE PROTEIN MDTA"/>
    <property type="match status" value="1"/>
</dbReference>
<dbReference type="RefSeq" id="WP_183189901.1">
    <property type="nucleotide sequence ID" value="NZ_JACICD010000004.1"/>
</dbReference>
<gene>
    <name evidence="14" type="ORF">FHS55_002323</name>
</gene>
<dbReference type="GO" id="GO:1990281">
    <property type="term" value="C:efflux pump complex"/>
    <property type="evidence" value="ECO:0007669"/>
    <property type="project" value="TreeGrafter"/>
</dbReference>
<evidence type="ECO:0000256" key="3">
    <source>
        <dbReference type="ARBA" id="ARBA00022448"/>
    </source>
</evidence>
<feature type="domain" description="Multidrug resistance protein MdtA-like beta-barrel" evidence="12">
    <location>
        <begin position="219"/>
        <end position="302"/>
    </location>
</feature>
<evidence type="ECO:0000313" key="15">
    <source>
        <dbReference type="Proteomes" id="UP000533469"/>
    </source>
</evidence>
<organism evidence="14 15">
    <name type="scientific">Ancylobacter tetraedralis</name>
    <dbReference type="NCBI Taxonomy" id="217068"/>
    <lineage>
        <taxon>Bacteria</taxon>
        <taxon>Pseudomonadati</taxon>
        <taxon>Pseudomonadota</taxon>
        <taxon>Alphaproteobacteria</taxon>
        <taxon>Hyphomicrobiales</taxon>
        <taxon>Xanthobacteraceae</taxon>
        <taxon>Ancylobacter</taxon>
    </lineage>
</organism>
<evidence type="ECO:0000259" key="10">
    <source>
        <dbReference type="Pfam" id="PF25876"/>
    </source>
</evidence>
<dbReference type="Pfam" id="PF25876">
    <property type="entry name" value="HH_MFP_RND"/>
    <property type="match status" value="1"/>
</dbReference>
<keyword evidence="9" id="KW-0812">Transmembrane</keyword>
<dbReference type="Pfam" id="PF25917">
    <property type="entry name" value="BSH_RND"/>
    <property type="match status" value="1"/>
</dbReference>
<dbReference type="InterPro" id="IPR058625">
    <property type="entry name" value="MdtA-like_BSH"/>
</dbReference>
<feature type="region of interest" description="Disordered" evidence="8">
    <location>
        <begin position="371"/>
        <end position="400"/>
    </location>
</feature>
<dbReference type="InterPro" id="IPR058626">
    <property type="entry name" value="MdtA-like_b-barrel"/>
</dbReference>
<evidence type="ECO:0000256" key="6">
    <source>
        <dbReference type="ARBA" id="ARBA00023136"/>
    </source>
</evidence>
<dbReference type="Gene3D" id="1.10.287.470">
    <property type="entry name" value="Helix hairpin bin"/>
    <property type="match status" value="1"/>
</dbReference>
<evidence type="ECO:0000256" key="7">
    <source>
        <dbReference type="SAM" id="Coils"/>
    </source>
</evidence>
<evidence type="ECO:0000259" key="12">
    <source>
        <dbReference type="Pfam" id="PF25944"/>
    </source>
</evidence>
<evidence type="ECO:0000256" key="1">
    <source>
        <dbReference type="ARBA" id="ARBA00004236"/>
    </source>
</evidence>